<keyword evidence="15" id="KW-1185">Reference proteome</keyword>
<feature type="binding site" evidence="9">
    <location>
        <position position="92"/>
    </location>
    <ligand>
        <name>[4Fe-4S] cluster</name>
        <dbReference type="ChEBI" id="CHEBI:49883"/>
    </ligand>
</feature>
<evidence type="ECO:0000256" key="11">
    <source>
        <dbReference type="PROSITE-ProRule" id="PRU10015"/>
    </source>
</evidence>
<evidence type="ECO:0000256" key="4">
    <source>
        <dbReference type="ARBA" id="ARBA00022679"/>
    </source>
</evidence>
<feature type="active site" evidence="11">
    <location>
        <position position="406"/>
    </location>
</feature>
<feature type="domain" description="TRAM" evidence="13">
    <location>
        <begin position="21"/>
        <end position="81"/>
    </location>
</feature>
<evidence type="ECO:0000256" key="8">
    <source>
        <dbReference type="ARBA" id="ARBA00023014"/>
    </source>
</evidence>
<dbReference type="GO" id="GO:0005506">
    <property type="term" value="F:iron ion binding"/>
    <property type="evidence" value="ECO:0007669"/>
    <property type="project" value="UniProtKB-UniRule"/>
</dbReference>
<sequence>MSRKPRTGLRFQPAGGRQESGPVVGQKQLLTVERLASDGRGIAFVDGRSWFVSGALPGEQVRARVLAARSKVVDAIAERIERPAPERVEPFCALAGTCGGCTLQHMPLARQRAFKQDYLADQLQRAGVAVAGWEPGLTVDDRGYRRRTRISVRVEKDGRVQLGYRALASRQIVAVEQCPVLVPELQAVLPELAAFVRTLQHPQAIGHLELFSGTAIALLVRLTSGLHAAEQQAWREFARQQQLQLWWQPDEQPLPDSPDNQLAYRLLDQGLEIDCRPGDFVQVNPALNQLMVNRALEWLDMQPGDRVLDLFCGLGNFSLPLAQKAAHVTAVEGVPAMVERAQSTAHRQGFDNLHFFARDLSQPLTGAGWAKWEYDLIVLDPPRDGALEVAGSLGRFGARHVLYVSCNPATLARDAALLTEQGYRLARACTLDMFSHTGHVEAMALFVKTAQ</sequence>
<dbReference type="InterPro" id="IPR030390">
    <property type="entry name" value="MeTrfase_TrmA_AS"/>
</dbReference>
<evidence type="ECO:0000256" key="1">
    <source>
        <dbReference type="ARBA" id="ARBA00022485"/>
    </source>
</evidence>
<keyword evidence="5 9" id="KW-0949">S-adenosyl-L-methionine</keyword>
<dbReference type="NCBIfam" id="TIGR00479">
    <property type="entry name" value="rumA"/>
    <property type="match status" value="1"/>
</dbReference>
<dbReference type="GO" id="GO:0070041">
    <property type="term" value="F:rRNA (uridine-C5-)-methyltransferase activity"/>
    <property type="evidence" value="ECO:0007669"/>
    <property type="project" value="UniProtKB-UniRule"/>
</dbReference>
<keyword evidence="3 9" id="KW-0489">Methyltransferase</keyword>
<dbReference type="Proteomes" id="UP000294575">
    <property type="component" value="Unassembled WGS sequence"/>
</dbReference>
<dbReference type="InterPro" id="IPR010280">
    <property type="entry name" value="U5_MeTrfase_fam"/>
</dbReference>
<dbReference type="Gene3D" id="2.40.50.140">
    <property type="entry name" value="Nucleic acid-binding proteins"/>
    <property type="match status" value="1"/>
</dbReference>
<dbReference type="PANTHER" id="PTHR11061:SF49">
    <property type="entry name" value="23S RRNA (URACIL(1939)-C(5))-METHYLTRANSFERASE RLMD"/>
    <property type="match status" value="1"/>
</dbReference>
<evidence type="ECO:0000256" key="9">
    <source>
        <dbReference type="HAMAP-Rule" id="MF_01010"/>
    </source>
</evidence>
<dbReference type="PROSITE" id="PS50926">
    <property type="entry name" value="TRAM"/>
    <property type="match status" value="1"/>
</dbReference>
<dbReference type="OrthoDB" id="9804590at2"/>
<dbReference type="Pfam" id="PF01938">
    <property type="entry name" value="TRAM"/>
    <property type="match status" value="1"/>
</dbReference>
<comment type="function">
    <text evidence="9">Catalyzes the formation of 5-methyl-uridine at position 1939 (m5U1939) in 23S rRNA.</text>
</comment>
<dbReference type="SUPFAM" id="SSF53335">
    <property type="entry name" value="S-adenosyl-L-methionine-dependent methyltransferases"/>
    <property type="match status" value="1"/>
</dbReference>
<dbReference type="Gene3D" id="3.40.50.150">
    <property type="entry name" value="Vaccinia Virus protein VP39"/>
    <property type="match status" value="1"/>
</dbReference>
<feature type="binding site" evidence="9 10">
    <location>
        <position position="282"/>
    </location>
    <ligand>
        <name>S-adenosyl-L-methionine</name>
        <dbReference type="ChEBI" id="CHEBI:59789"/>
    </ligand>
</feature>
<dbReference type="SUPFAM" id="SSF50249">
    <property type="entry name" value="Nucleic acid-binding proteins"/>
    <property type="match status" value="1"/>
</dbReference>
<name>A0A4R6U1K1_9GAMM</name>
<dbReference type="Pfam" id="PF05958">
    <property type="entry name" value="tRNA_U5-meth_tr"/>
    <property type="match status" value="1"/>
</dbReference>
<keyword evidence="2 9" id="KW-0698">rRNA processing</keyword>
<dbReference type="InterPro" id="IPR029063">
    <property type="entry name" value="SAM-dependent_MTases_sf"/>
</dbReference>
<evidence type="ECO:0000256" key="6">
    <source>
        <dbReference type="ARBA" id="ARBA00022723"/>
    </source>
</evidence>
<keyword evidence="4 9" id="KW-0808">Transferase</keyword>
<reference evidence="14 15" key="1">
    <citation type="submission" date="2019-03" db="EMBL/GenBank/DDBJ databases">
        <title>Genomic Encyclopedia of Type Strains, Phase IV (KMG-IV): sequencing the most valuable type-strain genomes for metagenomic binning, comparative biology and taxonomic classification.</title>
        <authorList>
            <person name="Goeker M."/>
        </authorList>
    </citation>
    <scope>NUCLEOTIDE SEQUENCE [LARGE SCALE GENOMIC DNA]</scope>
    <source>
        <strain evidence="14 15">DSM 28679</strain>
    </source>
</reference>
<evidence type="ECO:0000256" key="5">
    <source>
        <dbReference type="ARBA" id="ARBA00022691"/>
    </source>
</evidence>
<keyword evidence="1 9" id="KW-0004">4Fe-4S</keyword>
<evidence type="ECO:0000259" key="13">
    <source>
        <dbReference type="PROSITE" id="PS50926"/>
    </source>
</evidence>
<dbReference type="PROSITE" id="PS01230">
    <property type="entry name" value="TRMA_1"/>
    <property type="match status" value="1"/>
</dbReference>
<dbReference type="PROSITE" id="PS51687">
    <property type="entry name" value="SAM_MT_RNA_M5U"/>
    <property type="match status" value="1"/>
</dbReference>
<dbReference type="Gene3D" id="2.40.50.1070">
    <property type="match status" value="1"/>
</dbReference>
<gene>
    <name evidence="9" type="primary">rlmD</name>
    <name evidence="14" type="ORF">DFQ45_104118</name>
</gene>
<protein>
    <recommendedName>
        <fullName evidence="9">23S rRNA (uracil(1939)-C(5))-methyltransferase RlmD</fullName>
        <ecNumber evidence="9">2.1.1.190</ecNumber>
    </recommendedName>
    <alternativeName>
        <fullName evidence="9">23S rRNA(m5U1939)-methyltransferase</fullName>
    </alternativeName>
</protein>
<comment type="catalytic activity">
    <reaction evidence="9">
        <text>uridine(1939) in 23S rRNA + S-adenosyl-L-methionine = 5-methyluridine(1939) in 23S rRNA + S-adenosyl-L-homocysteine + H(+)</text>
        <dbReference type="Rhea" id="RHEA:42908"/>
        <dbReference type="Rhea" id="RHEA-COMP:10278"/>
        <dbReference type="Rhea" id="RHEA-COMP:10279"/>
        <dbReference type="ChEBI" id="CHEBI:15378"/>
        <dbReference type="ChEBI" id="CHEBI:57856"/>
        <dbReference type="ChEBI" id="CHEBI:59789"/>
        <dbReference type="ChEBI" id="CHEBI:65315"/>
        <dbReference type="ChEBI" id="CHEBI:74447"/>
        <dbReference type="EC" id="2.1.1.190"/>
    </reaction>
</comment>
<feature type="binding site" evidence="9 10">
    <location>
        <position position="332"/>
    </location>
    <ligand>
        <name>S-adenosyl-L-methionine</name>
        <dbReference type="ChEBI" id="CHEBI:59789"/>
    </ligand>
</feature>
<dbReference type="GO" id="GO:0003723">
    <property type="term" value="F:RNA binding"/>
    <property type="evidence" value="ECO:0007669"/>
    <property type="project" value="InterPro"/>
</dbReference>
<dbReference type="GO" id="GO:0051539">
    <property type="term" value="F:4 iron, 4 sulfur cluster binding"/>
    <property type="evidence" value="ECO:0007669"/>
    <property type="project" value="UniProtKB-KW"/>
</dbReference>
<dbReference type="PANTHER" id="PTHR11061">
    <property type="entry name" value="RNA M5U METHYLTRANSFERASE"/>
    <property type="match status" value="1"/>
</dbReference>
<dbReference type="InterPro" id="IPR012340">
    <property type="entry name" value="NA-bd_OB-fold"/>
</dbReference>
<keyword evidence="6 9" id="KW-0479">Metal-binding</keyword>
<evidence type="ECO:0000256" key="2">
    <source>
        <dbReference type="ARBA" id="ARBA00022552"/>
    </source>
</evidence>
<feature type="binding site" evidence="9">
    <location>
        <position position="316"/>
    </location>
    <ligand>
        <name>S-adenosyl-L-methionine</name>
        <dbReference type="ChEBI" id="CHEBI:59789"/>
    </ligand>
</feature>
<dbReference type="EC" id="2.1.1.190" evidence="9"/>
<keyword evidence="8 9" id="KW-0411">Iron-sulfur</keyword>
<dbReference type="InterPro" id="IPR002792">
    <property type="entry name" value="TRAM_dom"/>
</dbReference>
<evidence type="ECO:0000256" key="10">
    <source>
        <dbReference type="PROSITE-ProRule" id="PRU01024"/>
    </source>
</evidence>
<feature type="binding site" evidence="9 10">
    <location>
        <position position="311"/>
    </location>
    <ligand>
        <name>S-adenosyl-L-methionine</name>
        <dbReference type="ChEBI" id="CHEBI:59789"/>
    </ligand>
</feature>
<dbReference type="RefSeq" id="WP_101496254.1">
    <property type="nucleotide sequence ID" value="NZ_LNJZ01000005.1"/>
</dbReference>
<feature type="binding site" evidence="9">
    <location>
        <position position="359"/>
    </location>
    <ligand>
        <name>S-adenosyl-L-methionine</name>
        <dbReference type="ChEBI" id="CHEBI:59789"/>
    </ligand>
</feature>
<evidence type="ECO:0000256" key="7">
    <source>
        <dbReference type="ARBA" id="ARBA00023004"/>
    </source>
</evidence>
<feature type="binding site" evidence="9">
    <location>
        <position position="98"/>
    </location>
    <ligand>
        <name>[4Fe-4S] cluster</name>
        <dbReference type="ChEBI" id="CHEBI:49883"/>
    </ligand>
</feature>
<dbReference type="HAMAP" id="MF_01010">
    <property type="entry name" value="23SrRNA_methyltr_RlmD"/>
    <property type="match status" value="1"/>
</dbReference>
<evidence type="ECO:0000313" key="15">
    <source>
        <dbReference type="Proteomes" id="UP000294575"/>
    </source>
</evidence>
<feature type="binding site" evidence="9 10">
    <location>
        <position position="380"/>
    </location>
    <ligand>
        <name>S-adenosyl-L-methionine</name>
        <dbReference type="ChEBI" id="CHEBI:59789"/>
    </ligand>
</feature>
<dbReference type="CDD" id="cd02440">
    <property type="entry name" value="AdoMet_MTases"/>
    <property type="match status" value="1"/>
</dbReference>
<feature type="binding site" evidence="9">
    <location>
        <position position="101"/>
    </location>
    <ligand>
        <name>[4Fe-4S] cluster</name>
        <dbReference type="ChEBI" id="CHEBI:49883"/>
    </ligand>
</feature>
<evidence type="ECO:0000313" key="14">
    <source>
        <dbReference type="EMBL" id="TDQ38543.1"/>
    </source>
</evidence>
<evidence type="ECO:0000256" key="12">
    <source>
        <dbReference type="SAM" id="MobiDB-lite"/>
    </source>
</evidence>
<proteinExistence type="inferred from homology"/>
<dbReference type="GO" id="GO:0070475">
    <property type="term" value="P:rRNA base methylation"/>
    <property type="evidence" value="ECO:0007669"/>
    <property type="project" value="TreeGrafter"/>
</dbReference>
<dbReference type="AlphaFoldDB" id="A0A4R6U1K1"/>
<organism evidence="14 15">
    <name type="scientific">Thiopseudomonas denitrificans</name>
    <dbReference type="NCBI Taxonomy" id="1501432"/>
    <lineage>
        <taxon>Bacteria</taxon>
        <taxon>Pseudomonadati</taxon>
        <taxon>Pseudomonadota</taxon>
        <taxon>Gammaproteobacteria</taxon>
        <taxon>Pseudomonadales</taxon>
        <taxon>Pseudomonadaceae</taxon>
        <taxon>Thiopseudomonas</taxon>
    </lineage>
</organism>
<evidence type="ECO:0000256" key="3">
    <source>
        <dbReference type="ARBA" id="ARBA00022603"/>
    </source>
</evidence>
<comment type="similarity">
    <text evidence="9">Belongs to the class I-like SAM-binding methyltransferase superfamily. RNA M5U methyltransferase family. RlmD subfamily.</text>
</comment>
<dbReference type="InterPro" id="IPR001566">
    <property type="entry name" value="23S_rRNA_MeTrfase_RlmD"/>
</dbReference>
<dbReference type="NCBIfam" id="NF009639">
    <property type="entry name" value="PRK13168.1"/>
    <property type="match status" value="1"/>
</dbReference>
<accession>A0A4R6U1K1</accession>
<dbReference type="EMBL" id="SNYK01000004">
    <property type="protein sequence ID" value="TDQ38543.1"/>
    <property type="molecule type" value="Genomic_DNA"/>
</dbReference>
<keyword evidence="7 9" id="KW-0408">Iron</keyword>
<feature type="binding site" evidence="9">
    <location>
        <position position="178"/>
    </location>
    <ligand>
        <name>[4Fe-4S] cluster</name>
        <dbReference type="ChEBI" id="CHEBI:49883"/>
    </ligand>
</feature>
<comment type="caution">
    <text evidence="14">The sequence shown here is derived from an EMBL/GenBank/DDBJ whole genome shotgun (WGS) entry which is preliminary data.</text>
</comment>
<feature type="region of interest" description="Disordered" evidence="12">
    <location>
        <begin position="1"/>
        <end position="22"/>
    </location>
</feature>
<feature type="active site" description="Nucleophile" evidence="9 10">
    <location>
        <position position="406"/>
    </location>
</feature>